<keyword evidence="1" id="KW-0175">Coiled coil</keyword>
<keyword evidence="2" id="KW-0732">Signal</keyword>
<evidence type="ECO:0000313" key="3">
    <source>
        <dbReference type="EMBL" id="SJZ62924.1"/>
    </source>
</evidence>
<evidence type="ECO:0000256" key="1">
    <source>
        <dbReference type="SAM" id="Coils"/>
    </source>
</evidence>
<accession>A0A1T4M8A0</accession>
<feature type="chain" id="PRO_5012256210" evidence="2">
    <location>
        <begin position="21"/>
        <end position="322"/>
    </location>
</feature>
<gene>
    <name evidence="3" type="ORF">SAMN04488132_103226</name>
</gene>
<evidence type="ECO:0000256" key="2">
    <source>
        <dbReference type="SAM" id="SignalP"/>
    </source>
</evidence>
<dbReference type="Proteomes" id="UP000190888">
    <property type="component" value="Unassembled WGS sequence"/>
</dbReference>
<dbReference type="STRING" id="413434.SAMN04488132_103226"/>
<feature type="signal peptide" evidence="2">
    <location>
        <begin position="1"/>
        <end position="20"/>
    </location>
</feature>
<protein>
    <submittedName>
        <fullName evidence="3">Uncharacterized protein</fullName>
    </submittedName>
</protein>
<dbReference type="EMBL" id="FUWH01000003">
    <property type="protein sequence ID" value="SJZ62924.1"/>
    <property type="molecule type" value="Genomic_DNA"/>
</dbReference>
<feature type="coiled-coil region" evidence="1">
    <location>
        <begin position="103"/>
        <end position="137"/>
    </location>
</feature>
<dbReference type="AlphaFoldDB" id="A0A1T4M8A0"/>
<organism evidence="3 4">
    <name type="scientific">Sediminibacterium ginsengisoli</name>
    <dbReference type="NCBI Taxonomy" id="413434"/>
    <lineage>
        <taxon>Bacteria</taxon>
        <taxon>Pseudomonadati</taxon>
        <taxon>Bacteroidota</taxon>
        <taxon>Chitinophagia</taxon>
        <taxon>Chitinophagales</taxon>
        <taxon>Chitinophagaceae</taxon>
        <taxon>Sediminibacterium</taxon>
    </lineage>
</organism>
<dbReference type="RefSeq" id="WP_078830712.1">
    <property type="nucleotide sequence ID" value="NZ_FUWH01000003.1"/>
</dbReference>
<proteinExistence type="predicted"/>
<sequence>MKKLLGIIAFLIAAGYTVQAQGNANEAKAAYLLAEECYGKADYKCTLDYLKQARTILDGTNCKILYLQIMASRELYAKSPYAADMLLPLIEEFEKSPDHATFNEEKSLEITKMKLALKNAQRLAAEQKKEKEAADKAAVEKSFTTALYSAGPYGVSMEELDRAKPSWNLKKWKKTDIGAIQVYYDANLFSISAENFPFATNRKIISTPNPITGIITADNKIIGYLVQLLELDQEKSTFSTTYDQVKKTSASFVEGFKITFGKEYTTRSFTALRNPAVLTDWRKGSKGVSMMQISFPQGRAGVAKLVELLYDDPAGILDTLIK</sequence>
<name>A0A1T4M8A0_9BACT</name>
<reference evidence="3 4" key="1">
    <citation type="submission" date="2017-02" db="EMBL/GenBank/DDBJ databases">
        <authorList>
            <person name="Peterson S.W."/>
        </authorList>
    </citation>
    <scope>NUCLEOTIDE SEQUENCE [LARGE SCALE GENOMIC DNA]</scope>
    <source>
        <strain evidence="3 4">DSM 22335</strain>
    </source>
</reference>
<dbReference type="OrthoDB" id="9823583at2"/>
<keyword evidence="4" id="KW-1185">Reference proteome</keyword>
<evidence type="ECO:0000313" key="4">
    <source>
        <dbReference type="Proteomes" id="UP000190888"/>
    </source>
</evidence>